<evidence type="ECO:0000256" key="3">
    <source>
        <dbReference type="ARBA" id="ARBA00022500"/>
    </source>
</evidence>
<dbReference type="STRING" id="350688.Clos_2384"/>
<dbReference type="AlphaFoldDB" id="A8MJD4"/>
<dbReference type="InterPro" id="IPR033479">
    <property type="entry name" value="dCache_1"/>
</dbReference>
<dbReference type="Gene3D" id="3.30.450.20">
    <property type="entry name" value="PAS domain"/>
    <property type="match status" value="2"/>
</dbReference>
<evidence type="ECO:0000313" key="13">
    <source>
        <dbReference type="EMBL" id="ABW19916.1"/>
    </source>
</evidence>
<dbReference type="SMART" id="SM00283">
    <property type="entry name" value="MA"/>
    <property type="match status" value="1"/>
</dbReference>
<keyword evidence="14" id="KW-1185">Reference proteome</keyword>
<dbReference type="GO" id="GO:0005886">
    <property type="term" value="C:plasma membrane"/>
    <property type="evidence" value="ECO:0007669"/>
    <property type="project" value="UniProtKB-SubCell"/>
</dbReference>
<evidence type="ECO:0000256" key="1">
    <source>
        <dbReference type="ARBA" id="ARBA00004651"/>
    </source>
</evidence>
<dbReference type="KEGG" id="aoe:Clos_2384"/>
<keyword evidence="5 10" id="KW-1133">Transmembrane helix</keyword>
<protein>
    <submittedName>
        <fullName evidence="13">Methyl-accepting chemotaxis sensory transducer with Cache sensor</fullName>
    </submittedName>
</protein>
<dbReference type="CDD" id="cd12912">
    <property type="entry name" value="PDC2_MCP_like"/>
    <property type="match status" value="1"/>
</dbReference>
<dbReference type="Gene3D" id="1.10.287.950">
    <property type="entry name" value="Methyl-accepting chemotaxis protein"/>
    <property type="match status" value="1"/>
</dbReference>
<dbReference type="EMBL" id="CP000853">
    <property type="protein sequence ID" value="ABW19916.1"/>
    <property type="molecule type" value="Genomic_DNA"/>
</dbReference>
<comment type="similarity">
    <text evidence="8">Belongs to the methyl-accepting chemotaxis (MCP) protein family.</text>
</comment>
<keyword evidence="4 10" id="KW-0812">Transmembrane</keyword>
<dbReference type="CDD" id="cd12913">
    <property type="entry name" value="PDC1_MCP_like"/>
    <property type="match status" value="1"/>
</dbReference>
<sequence>MFKGEWRELKSIKWRMTISILLAIGIIFVSTIGFATIRFKGIQEKASSDYLEQLTENHAKETQNELDWALVVVETIADAFEAMKENGSISREAMNEIMKNVIYTNPELVGVWTNWEPNAVDGRDSEYVNAEAHGPTGRYNPYWNRGSGTVVFEEGSDSYDNLDQSGLWYQASKNSKKLEVLEPYTYKLQGRDVTLVSVTAPVIYHNEVVGVVGVDISLERLQEVISNIKLYDSGYVQLITKNGLIIGHRDESFLGKDIVDVFNNEELKEILSKGNQLNGVERVPISADHTILTMVPIKNAHMENEWYFMSIASEDEIYKELQQTTTITIIVASMGLVILIGIILGIASNITKPIMDLSSGIERLSQFDLSLDESKTMKNYLVRKDEIGKITRALKVMKENFIALIKNIADASQQLTGSSEELSAVIEQVSASSEEVARAMEEIAGAAGQQAHDTMKGVAEATILGEEIEKNRNNIDQLNHTTDKVVHLKDDGIVIMNDLVEKTNLSNHAVMGIKDIIVKTNESVEAIGKASQLIKGISTQTNLLALNAAIESARAGEAGRGFAVVADEIRKLAEESNKLTEGITQIIDILTKDTEYAVSTMNTVESIIRDQSNSVEIASHKFEGIASEIEQIKSTIEFISQSGVEMESKKEEIIQVLEDLSAISEENAAMTEESSASMEEQTASVEEIFNSSRALGKLAEDMQESIHQFKYE</sequence>
<dbReference type="InterPro" id="IPR003660">
    <property type="entry name" value="HAMP_dom"/>
</dbReference>
<reference evidence="14" key="1">
    <citation type="submission" date="2007-10" db="EMBL/GenBank/DDBJ databases">
        <title>Complete genome of Alkaliphilus oremlandii OhILAs.</title>
        <authorList>
            <person name="Copeland A."/>
            <person name="Lucas S."/>
            <person name="Lapidus A."/>
            <person name="Barry K."/>
            <person name="Detter J.C."/>
            <person name="Glavina del Rio T."/>
            <person name="Hammon N."/>
            <person name="Israni S."/>
            <person name="Dalin E."/>
            <person name="Tice H."/>
            <person name="Pitluck S."/>
            <person name="Chain P."/>
            <person name="Malfatti S."/>
            <person name="Shin M."/>
            <person name="Vergez L."/>
            <person name="Schmutz J."/>
            <person name="Larimer F."/>
            <person name="Land M."/>
            <person name="Hauser L."/>
            <person name="Kyrpides N."/>
            <person name="Mikhailova N."/>
            <person name="Stolz J.F."/>
            <person name="Dawson A."/>
            <person name="Fisher E."/>
            <person name="Crable B."/>
            <person name="Perera E."/>
            <person name="Lisak J."/>
            <person name="Ranganathan M."/>
            <person name="Basu P."/>
            <person name="Richardson P."/>
        </authorList>
    </citation>
    <scope>NUCLEOTIDE SEQUENCE [LARGE SCALE GENOMIC DNA]</scope>
    <source>
        <strain evidence="14">OhILAs</strain>
    </source>
</reference>
<dbReference type="SUPFAM" id="SSF58104">
    <property type="entry name" value="Methyl-accepting chemotaxis protein (MCP) signaling domain"/>
    <property type="match status" value="1"/>
</dbReference>
<dbReference type="HOGENOM" id="CLU_000445_107_19_9"/>
<dbReference type="PANTHER" id="PTHR32089">
    <property type="entry name" value="METHYL-ACCEPTING CHEMOTAXIS PROTEIN MCPB"/>
    <property type="match status" value="1"/>
</dbReference>
<evidence type="ECO:0000259" key="12">
    <source>
        <dbReference type="PROSITE" id="PS50885"/>
    </source>
</evidence>
<evidence type="ECO:0000256" key="5">
    <source>
        <dbReference type="ARBA" id="ARBA00022989"/>
    </source>
</evidence>
<dbReference type="InterPro" id="IPR004089">
    <property type="entry name" value="MCPsignal_dom"/>
</dbReference>
<evidence type="ECO:0000256" key="6">
    <source>
        <dbReference type="ARBA" id="ARBA00023136"/>
    </source>
</evidence>
<feature type="domain" description="Methyl-accepting transducer" evidence="11">
    <location>
        <begin position="425"/>
        <end position="682"/>
    </location>
</feature>
<dbReference type="GO" id="GO:0006935">
    <property type="term" value="P:chemotaxis"/>
    <property type="evidence" value="ECO:0007669"/>
    <property type="project" value="UniProtKB-KW"/>
</dbReference>
<dbReference type="PROSITE" id="PS50111">
    <property type="entry name" value="CHEMOTAXIS_TRANSDUC_2"/>
    <property type="match status" value="1"/>
</dbReference>
<evidence type="ECO:0000259" key="11">
    <source>
        <dbReference type="PROSITE" id="PS50111"/>
    </source>
</evidence>
<dbReference type="OrthoDB" id="9762005at2"/>
<feature type="transmembrane region" description="Helical" evidence="10">
    <location>
        <begin position="327"/>
        <end position="347"/>
    </location>
</feature>
<dbReference type="eggNOG" id="COG2205">
    <property type="taxonomic scope" value="Bacteria"/>
</dbReference>
<dbReference type="Pfam" id="PF02743">
    <property type="entry name" value="dCache_1"/>
    <property type="match status" value="1"/>
</dbReference>
<dbReference type="PANTHER" id="PTHR32089:SF112">
    <property type="entry name" value="LYSOZYME-LIKE PROTEIN-RELATED"/>
    <property type="match status" value="1"/>
</dbReference>
<evidence type="ECO:0000256" key="9">
    <source>
        <dbReference type="PROSITE-ProRule" id="PRU00284"/>
    </source>
</evidence>
<comment type="subcellular location">
    <subcellularLocation>
        <location evidence="1">Cell membrane</location>
        <topology evidence="1">Multi-pass membrane protein</topology>
    </subcellularLocation>
</comment>
<dbReference type="GO" id="GO:0007165">
    <property type="term" value="P:signal transduction"/>
    <property type="evidence" value="ECO:0007669"/>
    <property type="project" value="UniProtKB-KW"/>
</dbReference>
<keyword evidence="6 10" id="KW-0472">Membrane</keyword>
<keyword evidence="2" id="KW-1003">Cell membrane</keyword>
<keyword evidence="7 9" id="KW-0807">Transducer</keyword>
<dbReference type="CDD" id="cd06225">
    <property type="entry name" value="HAMP"/>
    <property type="match status" value="1"/>
</dbReference>
<evidence type="ECO:0000256" key="8">
    <source>
        <dbReference type="ARBA" id="ARBA00029447"/>
    </source>
</evidence>
<evidence type="ECO:0000256" key="7">
    <source>
        <dbReference type="ARBA" id="ARBA00023224"/>
    </source>
</evidence>
<feature type="transmembrane region" description="Helical" evidence="10">
    <location>
        <begin position="20"/>
        <end position="39"/>
    </location>
</feature>
<keyword evidence="3" id="KW-0145">Chemotaxis</keyword>
<organism evidence="13 14">
    <name type="scientific">Alkaliphilus oremlandii (strain OhILAs)</name>
    <name type="common">Clostridium oremlandii (strain OhILAs)</name>
    <dbReference type="NCBI Taxonomy" id="350688"/>
    <lineage>
        <taxon>Bacteria</taxon>
        <taxon>Bacillati</taxon>
        <taxon>Bacillota</taxon>
        <taxon>Clostridia</taxon>
        <taxon>Peptostreptococcales</taxon>
        <taxon>Natronincolaceae</taxon>
        <taxon>Alkaliphilus</taxon>
    </lineage>
</organism>
<name>A8MJD4_ALKOO</name>
<dbReference type="Proteomes" id="UP000000269">
    <property type="component" value="Chromosome"/>
</dbReference>
<feature type="domain" description="HAMP" evidence="12">
    <location>
        <begin position="348"/>
        <end position="406"/>
    </location>
</feature>
<dbReference type="Pfam" id="PF00015">
    <property type="entry name" value="MCPsignal"/>
    <property type="match status" value="1"/>
</dbReference>
<evidence type="ECO:0000256" key="4">
    <source>
        <dbReference type="ARBA" id="ARBA00022692"/>
    </source>
</evidence>
<dbReference type="eggNOG" id="COG0840">
    <property type="taxonomic scope" value="Bacteria"/>
</dbReference>
<proteinExistence type="inferred from homology"/>
<gene>
    <name evidence="13" type="ordered locus">Clos_2384</name>
</gene>
<accession>A8MJD4</accession>
<dbReference type="PROSITE" id="PS50885">
    <property type="entry name" value="HAMP"/>
    <property type="match status" value="1"/>
</dbReference>
<evidence type="ECO:0000256" key="10">
    <source>
        <dbReference type="SAM" id="Phobius"/>
    </source>
</evidence>
<evidence type="ECO:0000313" key="14">
    <source>
        <dbReference type="Proteomes" id="UP000000269"/>
    </source>
</evidence>
<evidence type="ECO:0000256" key="2">
    <source>
        <dbReference type="ARBA" id="ARBA00022475"/>
    </source>
</evidence>